<evidence type="ECO:0000256" key="3">
    <source>
        <dbReference type="ARBA" id="ARBA00023015"/>
    </source>
</evidence>
<evidence type="ECO:0000313" key="14">
    <source>
        <dbReference type="Proteomes" id="UP000887567"/>
    </source>
</evidence>
<keyword evidence="4 9" id="KW-0238">DNA-binding</keyword>
<evidence type="ECO:0000256" key="6">
    <source>
        <dbReference type="ARBA" id="ARBA00023159"/>
    </source>
</evidence>
<feature type="region of interest" description="Disordered" evidence="11">
    <location>
        <begin position="117"/>
        <end position="159"/>
    </location>
</feature>
<feature type="compositionally biased region" description="Basic and acidic residues" evidence="11">
    <location>
        <begin position="117"/>
        <end position="133"/>
    </location>
</feature>
<dbReference type="CDD" id="cd00086">
    <property type="entry name" value="homeodomain"/>
    <property type="match status" value="1"/>
</dbReference>
<dbReference type="PRINTS" id="PR00024">
    <property type="entry name" value="HOMEOBOX"/>
</dbReference>
<feature type="compositionally biased region" description="Acidic residues" evidence="11">
    <location>
        <begin position="134"/>
        <end position="147"/>
    </location>
</feature>
<protein>
    <recommendedName>
        <fullName evidence="12">Homeobox domain-containing protein</fullName>
    </recommendedName>
</protein>
<dbReference type="InterPro" id="IPR001356">
    <property type="entry name" value="HD"/>
</dbReference>
<evidence type="ECO:0000259" key="12">
    <source>
        <dbReference type="PROSITE" id="PS50071"/>
    </source>
</evidence>
<dbReference type="PROSITE" id="PS50071">
    <property type="entry name" value="HOMEOBOX_2"/>
    <property type="match status" value="1"/>
</dbReference>
<dbReference type="InterPro" id="IPR042634">
    <property type="entry name" value="MOX-1/MOX-2"/>
</dbReference>
<dbReference type="PANTHER" id="PTHR24328">
    <property type="entry name" value="HOMEOBOX PROTEIN MOX"/>
    <property type="match status" value="1"/>
</dbReference>
<dbReference type="GeneID" id="110234078"/>
<keyword evidence="6" id="KW-0010">Activator</keyword>
<reference evidence="13" key="1">
    <citation type="submission" date="2022-11" db="UniProtKB">
        <authorList>
            <consortium name="EnsemblMetazoa"/>
        </authorList>
    </citation>
    <scope>IDENTIFICATION</scope>
</reference>
<dbReference type="SMART" id="SM00389">
    <property type="entry name" value="HOX"/>
    <property type="match status" value="1"/>
</dbReference>
<dbReference type="OrthoDB" id="6159439at2759"/>
<comment type="subcellular location">
    <subcellularLocation>
        <location evidence="1 9 10">Nucleus</location>
    </subcellularLocation>
</comment>
<dbReference type="Gene3D" id="1.10.10.60">
    <property type="entry name" value="Homeodomain-like"/>
    <property type="match status" value="1"/>
</dbReference>
<evidence type="ECO:0000256" key="9">
    <source>
        <dbReference type="PROSITE-ProRule" id="PRU00108"/>
    </source>
</evidence>
<feature type="region of interest" description="Disordered" evidence="11">
    <location>
        <begin position="214"/>
        <end position="241"/>
    </location>
</feature>
<dbReference type="InterPro" id="IPR009057">
    <property type="entry name" value="Homeodomain-like_sf"/>
</dbReference>
<feature type="domain" description="Homeobox" evidence="12">
    <location>
        <begin position="153"/>
        <end position="213"/>
    </location>
</feature>
<name>A0A913WWC2_EXADI</name>
<dbReference type="SUPFAM" id="SSF46689">
    <property type="entry name" value="Homeodomain-like"/>
    <property type="match status" value="1"/>
</dbReference>
<dbReference type="EnsemblMetazoa" id="XM_021039430.2">
    <property type="protein sequence ID" value="XP_020895089.1"/>
    <property type="gene ID" value="LOC110234078"/>
</dbReference>
<dbReference type="InterPro" id="IPR020479">
    <property type="entry name" value="HD_metazoa"/>
</dbReference>
<feature type="compositionally biased region" description="Basic and acidic residues" evidence="11">
    <location>
        <begin position="216"/>
        <end position="241"/>
    </location>
</feature>
<keyword evidence="8 9" id="KW-0539">Nucleus</keyword>
<dbReference type="Pfam" id="PF00046">
    <property type="entry name" value="Homeodomain"/>
    <property type="match status" value="1"/>
</dbReference>
<evidence type="ECO:0000256" key="8">
    <source>
        <dbReference type="ARBA" id="ARBA00023242"/>
    </source>
</evidence>
<keyword evidence="5 9" id="KW-0371">Homeobox</keyword>
<dbReference type="GO" id="GO:0005634">
    <property type="term" value="C:nucleus"/>
    <property type="evidence" value="ECO:0007669"/>
    <property type="project" value="UniProtKB-SubCell"/>
</dbReference>
<evidence type="ECO:0000256" key="10">
    <source>
        <dbReference type="RuleBase" id="RU000682"/>
    </source>
</evidence>
<keyword evidence="7" id="KW-0804">Transcription</keyword>
<dbReference type="Proteomes" id="UP000887567">
    <property type="component" value="Unplaced"/>
</dbReference>
<dbReference type="KEGG" id="epa:110234078"/>
<dbReference type="GO" id="GO:0000981">
    <property type="term" value="F:DNA-binding transcription factor activity, RNA polymerase II-specific"/>
    <property type="evidence" value="ECO:0007669"/>
    <property type="project" value="InterPro"/>
</dbReference>
<evidence type="ECO:0000256" key="4">
    <source>
        <dbReference type="ARBA" id="ARBA00023125"/>
    </source>
</evidence>
<evidence type="ECO:0000256" key="1">
    <source>
        <dbReference type="ARBA" id="ARBA00004123"/>
    </source>
</evidence>
<feature type="region of interest" description="Disordered" evidence="11">
    <location>
        <begin position="1"/>
        <end position="32"/>
    </location>
</feature>
<evidence type="ECO:0000313" key="13">
    <source>
        <dbReference type="EnsemblMetazoa" id="XP_020895089.1"/>
    </source>
</evidence>
<dbReference type="AlphaFoldDB" id="A0A913WWC2"/>
<evidence type="ECO:0000256" key="11">
    <source>
        <dbReference type="SAM" id="MobiDB-lite"/>
    </source>
</evidence>
<keyword evidence="3" id="KW-0805">Transcription regulation</keyword>
<evidence type="ECO:0000256" key="2">
    <source>
        <dbReference type="ARBA" id="ARBA00022473"/>
    </source>
</evidence>
<dbReference type="InterPro" id="IPR017970">
    <property type="entry name" value="Homeobox_CS"/>
</dbReference>
<dbReference type="GO" id="GO:0000978">
    <property type="term" value="F:RNA polymerase II cis-regulatory region sequence-specific DNA binding"/>
    <property type="evidence" value="ECO:0007669"/>
    <property type="project" value="TreeGrafter"/>
</dbReference>
<dbReference type="PANTHER" id="PTHR24328:SF7">
    <property type="entry name" value="BUTTONLESS"/>
    <property type="match status" value="1"/>
</dbReference>
<keyword evidence="14" id="KW-1185">Reference proteome</keyword>
<proteinExistence type="predicted"/>
<keyword evidence="2" id="KW-0217">Developmental protein</keyword>
<dbReference type="PROSITE" id="PS00027">
    <property type="entry name" value="HOMEOBOX_1"/>
    <property type="match status" value="1"/>
</dbReference>
<sequence length="241" mass="28180">MYTRGYGFPNQSYNQYGPSPYPVPSQNQPSHRYRPYIYSSQARYGFNTFPPNSASSYNHIPPLSYPPEERGIVEVTGCEQPMHRQVHQPAPIRSPQLQPSPPPRGFVPSCIVHGSRAEEMDVNSREPSEKLADNCDEGEDDVEEFEADDKPKGKKRKERTAFTTHQLRELENEFTRNNYLTRLRRYEIAVSLDLTERQVKVWFQNRRMKWKRVKGEKKPEKKSMYLLHLEQEKSKEASNDS</sequence>
<feature type="DNA-binding region" description="Homeobox" evidence="9">
    <location>
        <begin position="155"/>
        <end position="214"/>
    </location>
</feature>
<dbReference type="GO" id="GO:0045944">
    <property type="term" value="P:positive regulation of transcription by RNA polymerase II"/>
    <property type="evidence" value="ECO:0007669"/>
    <property type="project" value="InterPro"/>
</dbReference>
<organism evidence="13 14">
    <name type="scientific">Exaiptasia diaphana</name>
    <name type="common">Tropical sea anemone</name>
    <name type="synonym">Aiptasia pulchella</name>
    <dbReference type="NCBI Taxonomy" id="2652724"/>
    <lineage>
        <taxon>Eukaryota</taxon>
        <taxon>Metazoa</taxon>
        <taxon>Cnidaria</taxon>
        <taxon>Anthozoa</taxon>
        <taxon>Hexacorallia</taxon>
        <taxon>Actiniaria</taxon>
        <taxon>Aiptasiidae</taxon>
        <taxon>Exaiptasia</taxon>
    </lineage>
</organism>
<evidence type="ECO:0000256" key="5">
    <source>
        <dbReference type="ARBA" id="ARBA00023155"/>
    </source>
</evidence>
<accession>A0A913WWC2</accession>
<dbReference type="RefSeq" id="XP_020895089.1">
    <property type="nucleotide sequence ID" value="XM_021039430.2"/>
</dbReference>
<evidence type="ECO:0000256" key="7">
    <source>
        <dbReference type="ARBA" id="ARBA00023163"/>
    </source>
</evidence>